<evidence type="ECO:0000256" key="1">
    <source>
        <dbReference type="ARBA" id="ARBA00004613"/>
    </source>
</evidence>
<keyword evidence="3" id="KW-0964">Secreted</keyword>
<accession>A0A9D4VA41</accession>
<comment type="caution">
    <text evidence="10">The sequence shown here is derived from an EMBL/GenBank/DDBJ whole genome shotgun (WGS) entry which is preliminary data.</text>
</comment>
<name>A0A9D4VA41_ADICA</name>
<keyword evidence="9" id="KW-0645">Protease</keyword>
<dbReference type="PANTHER" id="PTHR11802">
    <property type="entry name" value="SERINE PROTEASE FAMILY S10 SERINE CARBOXYPEPTIDASE"/>
    <property type="match status" value="1"/>
</dbReference>
<keyword evidence="11" id="KW-1185">Reference proteome</keyword>
<evidence type="ECO:0000256" key="2">
    <source>
        <dbReference type="ARBA" id="ARBA00009431"/>
    </source>
</evidence>
<dbReference type="InterPro" id="IPR001563">
    <property type="entry name" value="Peptidase_S10"/>
</dbReference>
<proteinExistence type="inferred from homology"/>
<dbReference type="OrthoDB" id="443318at2759"/>
<dbReference type="InterPro" id="IPR033124">
    <property type="entry name" value="Ser_caboxypep_his_AS"/>
</dbReference>
<dbReference type="GO" id="GO:0004185">
    <property type="term" value="F:serine-type carboxypeptidase activity"/>
    <property type="evidence" value="ECO:0007669"/>
    <property type="project" value="UniProtKB-UniRule"/>
</dbReference>
<gene>
    <name evidence="10" type="ORF">GOP47_0002439</name>
</gene>
<evidence type="ECO:0000256" key="5">
    <source>
        <dbReference type="ARBA" id="ARBA00022729"/>
    </source>
</evidence>
<dbReference type="AlphaFoldDB" id="A0A9D4VA41"/>
<dbReference type="GO" id="GO:0005576">
    <property type="term" value="C:extracellular region"/>
    <property type="evidence" value="ECO:0007669"/>
    <property type="project" value="UniProtKB-SubCell"/>
</dbReference>
<evidence type="ECO:0000256" key="6">
    <source>
        <dbReference type="ARBA" id="ARBA00022801"/>
    </source>
</evidence>
<keyword evidence="4 9" id="KW-0121">Carboxypeptidase</keyword>
<organism evidence="10 11">
    <name type="scientific">Adiantum capillus-veneris</name>
    <name type="common">Maidenhair fern</name>
    <dbReference type="NCBI Taxonomy" id="13818"/>
    <lineage>
        <taxon>Eukaryota</taxon>
        <taxon>Viridiplantae</taxon>
        <taxon>Streptophyta</taxon>
        <taxon>Embryophyta</taxon>
        <taxon>Tracheophyta</taxon>
        <taxon>Polypodiopsida</taxon>
        <taxon>Polypodiidae</taxon>
        <taxon>Polypodiales</taxon>
        <taxon>Pteridineae</taxon>
        <taxon>Pteridaceae</taxon>
        <taxon>Vittarioideae</taxon>
        <taxon>Adiantum</taxon>
    </lineage>
</organism>
<evidence type="ECO:0000256" key="8">
    <source>
        <dbReference type="ARBA" id="ARBA00023180"/>
    </source>
</evidence>
<feature type="chain" id="PRO_5039753784" description="Carboxypeptidase" evidence="9">
    <location>
        <begin position="34"/>
        <end position="521"/>
    </location>
</feature>
<sequence>MPSRGGPHLGGTIVQWSVAIVVLASLRGRPCHGADERQEVTRLPGQPQVAFKHYAGYITVNESHGRALFYWFFQSSHRNASQRPLVLWLNGGPGCSSVGNGALSELGPFFTNNSGTGLVLNKNAWTKAANIIFLESPYGTGFSYTKTYSDYRHLADQPIAEDAYVFLVGWFKKFPEYAKNEFYLVGESYAGHYIPTLAKVIVRENKKSAHGFHINFMGFAVGNPWTDPYSDNLGTTEFYFSHSLISDETFDTIKNNCAFQNDLPVVAEDSNTTCNKAVRDADVDMTKIDIYNVYGLSCNKKNSSSQRRLYEPRLLLGAYDPCLDSVTPYLNLPAVQSALHITSPIVWAGCSGVVFNNYTKADILRSMLPVYQELLKEDLRIWIYSGDADGVVSTLGTRRWLKKLNLPIEIPWYAWNYKNQVGGWTEKYKGLTFASVRGAGHLVPAVKPGPSLALFRILAMAIPKASTAFNNAMYLSLASSSMSISLALPGSGLFSSLSLSLDDLEDRIVLTLKFKSKDHDV</sequence>
<keyword evidence="7" id="KW-1015">Disulfide bond</keyword>
<reference evidence="10" key="1">
    <citation type="submission" date="2021-01" db="EMBL/GenBank/DDBJ databases">
        <title>Adiantum capillus-veneris genome.</title>
        <authorList>
            <person name="Fang Y."/>
            <person name="Liao Q."/>
        </authorList>
    </citation>
    <scope>NUCLEOTIDE SEQUENCE</scope>
    <source>
        <strain evidence="10">H3</strain>
        <tissue evidence="10">Leaf</tissue>
    </source>
</reference>
<dbReference type="SUPFAM" id="SSF53474">
    <property type="entry name" value="alpha/beta-Hydrolases"/>
    <property type="match status" value="1"/>
</dbReference>
<dbReference type="PRINTS" id="PR00724">
    <property type="entry name" value="CRBOXYPTASEC"/>
</dbReference>
<evidence type="ECO:0000256" key="3">
    <source>
        <dbReference type="ARBA" id="ARBA00022525"/>
    </source>
</evidence>
<dbReference type="Pfam" id="PF00450">
    <property type="entry name" value="Peptidase_S10"/>
    <property type="match status" value="1"/>
</dbReference>
<feature type="signal peptide" evidence="9">
    <location>
        <begin position="1"/>
        <end position="33"/>
    </location>
</feature>
<protein>
    <recommendedName>
        <fullName evidence="9">Carboxypeptidase</fullName>
        <ecNumber evidence="9">3.4.16.-</ecNumber>
    </recommendedName>
</protein>
<comment type="similarity">
    <text evidence="2 9">Belongs to the peptidase S10 family.</text>
</comment>
<keyword evidence="6 9" id="KW-0378">Hydrolase</keyword>
<dbReference type="PROSITE" id="PS00560">
    <property type="entry name" value="CARBOXYPEPT_SER_HIS"/>
    <property type="match status" value="1"/>
</dbReference>
<evidence type="ECO:0000256" key="4">
    <source>
        <dbReference type="ARBA" id="ARBA00022645"/>
    </source>
</evidence>
<dbReference type="EC" id="3.4.16.-" evidence="9"/>
<evidence type="ECO:0000256" key="9">
    <source>
        <dbReference type="RuleBase" id="RU361156"/>
    </source>
</evidence>
<dbReference type="EMBL" id="JABFUD020000002">
    <property type="protein sequence ID" value="KAI5082696.1"/>
    <property type="molecule type" value="Genomic_DNA"/>
</dbReference>
<evidence type="ECO:0000313" key="10">
    <source>
        <dbReference type="EMBL" id="KAI5082696.1"/>
    </source>
</evidence>
<dbReference type="InterPro" id="IPR018202">
    <property type="entry name" value="Ser_caboxypep_ser_AS"/>
</dbReference>
<dbReference type="PANTHER" id="PTHR11802:SF489">
    <property type="entry name" value="CARBOXYPEPTIDASE"/>
    <property type="match status" value="1"/>
</dbReference>
<keyword evidence="5 9" id="KW-0732">Signal</keyword>
<dbReference type="GO" id="GO:0006508">
    <property type="term" value="P:proteolysis"/>
    <property type="evidence" value="ECO:0007669"/>
    <property type="project" value="UniProtKB-KW"/>
</dbReference>
<keyword evidence="8" id="KW-0325">Glycoprotein</keyword>
<dbReference type="Proteomes" id="UP000886520">
    <property type="component" value="Chromosome 3"/>
</dbReference>
<evidence type="ECO:0000256" key="7">
    <source>
        <dbReference type="ARBA" id="ARBA00023157"/>
    </source>
</evidence>
<dbReference type="PROSITE" id="PS00131">
    <property type="entry name" value="CARBOXYPEPT_SER_SER"/>
    <property type="match status" value="1"/>
</dbReference>
<dbReference type="InterPro" id="IPR029058">
    <property type="entry name" value="AB_hydrolase_fold"/>
</dbReference>
<dbReference type="Gene3D" id="3.40.50.1820">
    <property type="entry name" value="alpha/beta hydrolase"/>
    <property type="match status" value="1"/>
</dbReference>
<evidence type="ECO:0000313" key="11">
    <source>
        <dbReference type="Proteomes" id="UP000886520"/>
    </source>
</evidence>
<comment type="subcellular location">
    <subcellularLocation>
        <location evidence="1">Secreted</location>
    </subcellularLocation>
</comment>
<dbReference type="FunFam" id="3.40.50.1820:FF:000030">
    <property type="entry name" value="Carboxypeptidase"/>
    <property type="match status" value="1"/>
</dbReference>